<feature type="domain" description="L1 transposable element RRM" evidence="4">
    <location>
        <begin position="185"/>
        <end position="282"/>
    </location>
</feature>
<dbReference type="AlphaFoldDB" id="A0A8C6HX64"/>
<keyword evidence="2" id="KW-0175">Coiled coil</keyword>
<dbReference type="FunFam" id="3.30.70.1820:FF:000002">
    <property type="entry name" value="LINE-1 retrotransposable element ORF1 protein"/>
    <property type="match status" value="1"/>
</dbReference>
<feature type="coiled-coil region" evidence="2">
    <location>
        <begin position="59"/>
        <end position="122"/>
    </location>
</feature>
<dbReference type="GeneTree" id="ENSGT01050000244818"/>
<sequence>MGKGNHKNLTNRNQDHSPSSEPRTPTSPSPGHPNTPERLDPNLKEYLMMMVEDIKKDFNNSLKEIQENTAKQVEDIKEETQKSLKELQENTTKQVMEFNKTIQDLKREVDTIKKTQSEATLEIETLGKKSGTIDASISNTIQEMEARISGAEDSIENICTTIKENGKCKKILTQNSQKIQDTKRRQNLQIIGVDENEDFQLKGPANIFNKIIEENFPNLKKEMPMNIQEAYRIPNRLDQKRNSSQYIIIRTKNGLNKDRILKAVRENGQVTYKGKPIRITQDFSPKTMKARRAWTDVIQTRREHKC</sequence>
<proteinExistence type="inferred from homology"/>
<dbReference type="InterPro" id="IPR043636">
    <property type="entry name" value="L1_RRM_dom"/>
</dbReference>
<reference evidence="5" key="1">
    <citation type="submission" date="2025-08" db="UniProtKB">
        <authorList>
            <consortium name="Ensembl"/>
        </authorList>
    </citation>
    <scope>IDENTIFICATION</scope>
</reference>
<dbReference type="Gene3D" id="3.30.70.1820">
    <property type="entry name" value="L1 transposable element, RRM domain"/>
    <property type="match status" value="1"/>
</dbReference>
<protein>
    <recommendedName>
        <fullName evidence="4">L1 transposable element RRM domain-containing protein</fullName>
    </recommendedName>
</protein>
<dbReference type="Pfam" id="PF02994">
    <property type="entry name" value="Transposase_22"/>
    <property type="match status" value="1"/>
</dbReference>
<accession>A0A8C6HX64</accession>
<evidence type="ECO:0000313" key="5">
    <source>
        <dbReference type="Ensembl" id="ENSMSIP00000027492.1"/>
    </source>
</evidence>
<dbReference type="Ensembl" id="ENSMSIT00000034658.1">
    <property type="protein sequence ID" value="ENSMSIP00000027492.1"/>
    <property type="gene ID" value="ENSMSIG00000023203.1"/>
</dbReference>
<dbReference type="SUPFAM" id="SSF58113">
    <property type="entry name" value="Apolipoprotein A-I"/>
    <property type="match status" value="1"/>
</dbReference>
<keyword evidence="6" id="KW-1185">Reference proteome</keyword>
<evidence type="ECO:0000256" key="1">
    <source>
        <dbReference type="ARBA" id="ARBA00061640"/>
    </source>
</evidence>
<reference evidence="5" key="2">
    <citation type="submission" date="2025-09" db="UniProtKB">
        <authorList>
            <consortium name="Ensembl"/>
        </authorList>
    </citation>
    <scope>IDENTIFICATION</scope>
</reference>
<evidence type="ECO:0000256" key="2">
    <source>
        <dbReference type="SAM" id="Coils"/>
    </source>
</evidence>
<name>A0A8C6HX64_MUSSI</name>
<feature type="region of interest" description="Disordered" evidence="3">
    <location>
        <begin position="1"/>
        <end position="42"/>
    </location>
</feature>
<evidence type="ECO:0000259" key="4">
    <source>
        <dbReference type="Pfam" id="PF02994"/>
    </source>
</evidence>
<comment type="similarity">
    <text evidence="1">Belongs to the transposase 22 family.</text>
</comment>
<dbReference type="InterPro" id="IPR004244">
    <property type="entry name" value="Transposase_22"/>
</dbReference>
<evidence type="ECO:0000313" key="6">
    <source>
        <dbReference type="Proteomes" id="UP000694415"/>
    </source>
</evidence>
<dbReference type="Proteomes" id="UP000694415">
    <property type="component" value="Unplaced"/>
</dbReference>
<evidence type="ECO:0000256" key="3">
    <source>
        <dbReference type="SAM" id="MobiDB-lite"/>
    </source>
</evidence>
<organism evidence="5 6">
    <name type="scientific">Mus spicilegus</name>
    <name type="common">Mound-building mouse</name>
    <dbReference type="NCBI Taxonomy" id="10103"/>
    <lineage>
        <taxon>Eukaryota</taxon>
        <taxon>Metazoa</taxon>
        <taxon>Chordata</taxon>
        <taxon>Craniata</taxon>
        <taxon>Vertebrata</taxon>
        <taxon>Euteleostomi</taxon>
        <taxon>Mammalia</taxon>
        <taxon>Eutheria</taxon>
        <taxon>Euarchontoglires</taxon>
        <taxon>Glires</taxon>
        <taxon>Rodentia</taxon>
        <taxon>Myomorpha</taxon>
        <taxon>Muroidea</taxon>
        <taxon>Muridae</taxon>
        <taxon>Murinae</taxon>
        <taxon>Mus</taxon>
        <taxon>Mus</taxon>
    </lineage>
</organism>
<dbReference type="PANTHER" id="PTHR11505">
    <property type="entry name" value="L1 TRANSPOSABLE ELEMENT-RELATED"/>
    <property type="match status" value="1"/>
</dbReference>